<evidence type="ECO:0000313" key="11">
    <source>
        <dbReference type="Proteomes" id="UP000683000"/>
    </source>
</evidence>
<protein>
    <recommendedName>
        <fullName evidence="3">Chromatin modification-related protein EAF3</fullName>
    </recommendedName>
</protein>
<feature type="domain" description="Chromo" evidence="9">
    <location>
        <begin position="23"/>
        <end position="84"/>
    </location>
</feature>
<dbReference type="InterPro" id="IPR008676">
    <property type="entry name" value="MRG"/>
</dbReference>
<dbReference type="GO" id="GO:0035267">
    <property type="term" value="C:NuA4 histone acetyltransferase complex"/>
    <property type="evidence" value="ECO:0007669"/>
    <property type="project" value="TreeGrafter"/>
</dbReference>
<comment type="subcellular location">
    <subcellularLocation>
        <location evidence="1">Nucleus</location>
    </subcellularLocation>
</comment>
<dbReference type="SUPFAM" id="SSF54160">
    <property type="entry name" value="Chromo domain-like"/>
    <property type="match status" value="1"/>
</dbReference>
<dbReference type="GO" id="GO:0006338">
    <property type="term" value="P:chromatin remodeling"/>
    <property type="evidence" value="ECO:0007669"/>
    <property type="project" value="UniProtKB-ARBA"/>
</dbReference>
<keyword evidence="5" id="KW-0805">Transcription regulation</keyword>
<dbReference type="AlphaFoldDB" id="A0A8I2YJ11"/>
<keyword evidence="6" id="KW-0804">Transcription</keyword>
<dbReference type="InterPro" id="IPR026541">
    <property type="entry name" value="MRG_dom"/>
</dbReference>
<keyword evidence="7" id="KW-0539">Nucleus</keyword>
<evidence type="ECO:0000313" key="10">
    <source>
        <dbReference type="EMBL" id="KAG6372632.1"/>
    </source>
</evidence>
<dbReference type="InterPro" id="IPR016197">
    <property type="entry name" value="Chromo-like_dom_sf"/>
</dbReference>
<dbReference type="GO" id="GO:0006355">
    <property type="term" value="P:regulation of DNA-templated transcription"/>
    <property type="evidence" value="ECO:0007669"/>
    <property type="project" value="InterPro"/>
</dbReference>
<evidence type="ECO:0000256" key="6">
    <source>
        <dbReference type="ARBA" id="ARBA00023163"/>
    </source>
</evidence>
<dbReference type="PROSITE" id="PS51640">
    <property type="entry name" value="MRG"/>
    <property type="match status" value="1"/>
</dbReference>
<evidence type="ECO:0000256" key="1">
    <source>
        <dbReference type="ARBA" id="ARBA00004123"/>
    </source>
</evidence>
<evidence type="ECO:0000256" key="3">
    <source>
        <dbReference type="ARBA" id="ARBA00018505"/>
    </source>
</evidence>
<dbReference type="Pfam" id="PF22732">
    <property type="entry name" value="MSL3_chromo-like"/>
    <property type="match status" value="1"/>
</dbReference>
<dbReference type="Proteomes" id="UP000683000">
    <property type="component" value="Unassembled WGS sequence"/>
</dbReference>
<sequence>MSTTGALPFTVNERVLCYHGPLIYEAKVLKTEMWDETNTKLAGVGPHFFVHYKGWKQTWDEWVPVARLLKFNETNVALQKALSSQASQAASSSGAGSKKGAGGSGSGGAGGGTGPGTGRGGRKDGRGTKRGREEDDSNRKPEMKMNVPEVLKVLLVDDWEAITKNNQLVSLPRTPNVIEILQEFKDLRDPDLVLPTIISGLTVYFDRSLGANLLYRFERPQYAEIRKTYVTGPTVKVGQEKDMSSIYGAEHLLRMLVSLPQMVVSSTMDAESIGLVKDYVNELLSTLCGSRCPRRGPGGEIPAVNVKEDNPEKGFTLDLSGKNIIFSGASVYDKYKAKGIKDICVVAVNDAFATKAWKEKLAPQGTGVRFIAGELTSSLGLISDASGLLGSPHSKVCVTHIRGHALTFRCRAQQRYAIVAQDNKVQFIAVETKPADTTMTASEVVLSQIA</sequence>
<dbReference type="InterPro" id="IPR038217">
    <property type="entry name" value="MRG_C_sf"/>
</dbReference>
<evidence type="ECO:0000259" key="9">
    <source>
        <dbReference type="SMART" id="SM00298"/>
    </source>
</evidence>
<evidence type="ECO:0000256" key="5">
    <source>
        <dbReference type="ARBA" id="ARBA00023015"/>
    </source>
</evidence>
<feature type="compositionally biased region" description="Basic and acidic residues" evidence="8">
    <location>
        <begin position="121"/>
        <end position="143"/>
    </location>
</feature>
<dbReference type="InterPro" id="IPR053820">
    <property type="entry name" value="MSL3_chromo-like"/>
</dbReference>
<dbReference type="SMART" id="SM00298">
    <property type="entry name" value="CHROMO"/>
    <property type="match status" value="1"/>
</dbReference>
<dbReference type="GO" id="GO:0032221">
    <property type="term" value="C:Rpd3S complex"/>
    <property type="evidence" value="ECO:0007669"/>
    <property type="project" value="TreeGrafter"/>
</dbReference>
<accession>A0A8I2YJ11</accession>
<comment type="caution">
    <text evidence="10">The sequence shown here is derived from an EMBL/GenBank/DDBJ whole genome shotgun (WGS) entry which is preliminary data.</text>
</comment>
<feature type="region of interest" description="Disordered" evidence="8">
    <location>
        <begin position="89"/>
        <end position="144"/>
    </location>
</feature>
<keyword evidence="11" id="KW-1185">Reference proteome</keyword>
<evidence type="ECO:0000256" key="4">
    <source>
        <dbReference type="ARBA" id="ARBA00022853"/>
    </source>
</evidence>
<evidence type="ECO:0000256" key="7">
    <source>
        <dbReference type="ARBA" id="ARBA00023242"/>
    </source>
</evidence>
<comment type="similarity">
    <text evidence="2">Belongs to the MRG family.</text>
</comment>
<dbReference type="Pfam" id="PF05712">
    <property type="entry name" value="MRG"/>
    <property type="match status" value="1"/>
</dbReference>
<dbReference type="EMBL" id="JAGFBS010000026">
    <property type="protein sequence ID" value="KAG6372632.1"/>
    <property type="molecule type" value="Genomic_DNA"/>
</dbReference>
<name>A0A8I2YJ11_9AGAM</name>
<organism evidence="10 11">
    <name type="scientific">Boletus reticuloceps</name>
    <dbReference type="NCBI Taxonomy" id="495285"/>
    <lineage>
        <taxon>Eukaryota</taxon>
        <taxon>Fungi</taxon>
        <taxon>Dikarya</taxon>
        <taxon>Basidiomycota</taxon>
        <taxon>Agaricomycotina</taxon>
        <taxon>Agaricomycetes</taxon>
        <taxon>Agaricomycetidae</taxon>
        <taxon>Boletales</taxon>
        <taxon>Boletineae</taxon>
        <taxon>Boletaceae</taxon>
        <taxon>Boletoideae</taxon>
        <taxon>Boletus</taxon>
    </lineage>
</organism>
<dbReference type="PANTHER" id="PTHR10880">
    <property type="entry name" value="MORTALITY FACTOR 4-LIKE PROTEIN"/>
    <property type="match status" value="1"/>
</dbReference>
<proteinExistence type="inferred from homology"/>
<keyword evidence="4" id="KW-0156">Chromatin regulator</keyword>
<dbReference type="CDD" id="cd18983">
    <property type="entry name" value="CBD_MSL3_like"/>
    <property type="match status" value="1"/>
</dbReference>
<reference evidence="10" key="1">
    <citation type="submission" date="2021-03" db="EMBL/GenBank/DDBJ databases">
        <title>Evolutionary innovations through gain and loss of genes in the ectomycorrhizal Boletales.</title>
        <authorList>
            <person name="Wu G."/>
            <person name="Miyauchi S."/>
            <person name="Morin E."/>
            <person name="Yang Z.-L."/>
            <person name="Xu J."/>
            <person name="Martin F.M."/>
        </authorList>
    </citation>
    <scope>NUCLEOTIDE SEQUENCE</scope>
    <source>
        <strain evidence="10">BR01</strain>
    </source>
</reference>
<dbReference type="Gene3D" id="1.10.274.30">
    <property type="entry name" value="MRG domain"/>
    <property type="match status" value="1"/>
</dbReference>
<dbReference type="PANTHER" id="PTHR10880:SF15">
    <property type="entry name" value="MSL COMPLEX SUBUNIT 3"/>
    <property type="match status" value="1"/>
</dbReference>
<gene>
    <name evidence="10" type="ORF">JVT61DRAFT_7382</name>
</gene>
<feature type="compositionally biased region" description="Gly residues" evidence="8">
    <location>
        <begin position="97"/>
        <end position="119"/>
    </location>
</feature>
<dbReference type="InterPro" id="IPR000953">
    <property type="entry name" value="Chromo/chromo_shadow_dom"/>
</dbReference>
<evidence type="ECO:0000256" key="2">
    <source>
        <dbReference type="ARBA" id="ARBA00009093"/>
    </source>
</evidence>
<evidence type="ECO:0000256" key="8">
    <source>
        <dbReference type="SAM" id="MobiDB-lite"/>
    </source>
</evidence>
<dbReference type="Gene3D" id="3.40.30.10">
    <property type="entry name" value="Glutaredoxin"/>
    <property type="match status" value="1"/>
</dbReference>
<dbReference type="OrthoDB" id="124855at2759"/>
<dbReference type="Gene3D" id="2.30.30.140">
    <property type="match status" value="1"/>
</dbReference>